<evidence type="ECO:0000313" key="3">
    <source>
        <dbReference type="Proteomes" id="UP000321490"/>
    </source>
</evidence>
<accession>A0A562IUV2</accession>
<dbReference type="RefSeq" id="WP_153359600.1">
    <property type="nucleotide sequence ID" value="NZ_JABGDC010000071.1"/>
</dbReference>
<comment type="caution">
    <text evidence="2">The sequence shown here is derived from an EMBL/GenBank/DDBJ whole genome shotgun (WGS) entry which is preliminary data.</text>
</comment>
<reference evidence="2 3" key="1">
    <citation type="submission" date="2019-07" db="EMBL/GenBank/DDBJ databases">
        <title>R&amp;d 2014.</title>
        <authorList>
            <person name="Klenk H.-P."/>
        </authorList>
    </citation>
    <scope>NUCLEOTIDE SEQUENCE [LARGE SCALE GENOMIC DNA]</scope>
    <source>
        <strain evidence="2 3">DSM 45764</strain>
    </source>
</reference>
<gene>
    <name evidence="2" type="ORF">JD78_03346</name>
</gene>
<keyword evidence="3" id="KW-1185">Reference proteome</keyword>
<keyword evidence="1" id="KW-0472">Membrane</keyword>
<name>A0A562IUV2_9ACTN</name>
<keyword evidence="1" id="KW-1133">Transmembrane helix</keyword>
<keyword evidence="1" id="KW-0812">Transmembrane</keyword>
<protein>
    <submittedName>
        <fullName evidence="2">Uncharacterized protein</fullName>
    </submittedName>
</protein>
<dbReference type="AlphaFoldDB" id="A0A562IUV2"/>
<dbReference type="EMBL" id="VLKF01000001">
    <property type="protein sequence ID" value="TWH74801.1"/>
    <property type="molecule type" value="Genomic_DNA"/>
</dbReference>
<evidence type="ECO:0000256" key="1">
    <source>
        <dbReference type="SAM" id="Phobius"/>
    </source>
</evidence>
<evidence type="ECO:0000313" key="2">
    <source>
        <dbReference type="EMBL" id="TWH74801.1"/>
    </source>
</evidence>
<dbReference type="Proteomes" id="UP000321490">
    <property type="component" value="Unassembled WGS sequence"/>
</dbReference>
<feature type="transmembrane region" description="Helical" evidence="1">
    <location>
        <begin position="37"/>
        <end position="55"/>
    </location>
</feature>
<proteinExistence type="predicted"/>
<organism evidence="2 3">
    <name type="scientific">Modestobacter roseus</name>
    <dbReference type="NCBI Taxonomy" id="1181884"/>
    <lineage>
        <taxon>Bacteria</taxon>
        <taxon>Bacillati</taxon>
        <taxon>Actinomycetota</taxon>
        <taxon>Actinomycetes</taxon>
        <taxon>Geodermatophilales</taxon>
        <taxon>Geodermatophilaceae</taxon>
        <taxon>Modestobacter</taxon>
    </lineage>
</organism>
<sequence>MSRRRTQLLLTAELGWLVLSTILLSIGAVAQTGGWRAVWLAVIVLNLVVVGTRVTTLTGRLRPGQPNP</sequence>